<evidence type="ECO:0000256" key="2">
    <source>
        <dbReference type="ARBA" id="ARBA00023002"/>
    </source>
</evidence>
<dbReference type="PANTHER" id="PTHR42789">
    <property type="entry name" value="D-ISOMER SPECIFIC 2-HYDROXYACID DEHYDROGENASE FAMILY PROTEIN (AFU_ORTHOLOGUE AFUA_6G10090)"/>
    <property type="match status" value="1"/>
</dbReference>
<dbReference type="SUPFAM" id="SSF52283">
    <property type="entry name" value="Formate/glycerate dehydrogenase catalytic domain-like"/>
    <property type="match status" value="1"/>
</dbReference>
<evidence type="ECO:0000313" key="6">
    <source>
        <dbReference type="EMBL" id="SUZ92214.1"/>
    </source>
</evidence>
<feature type="domain" description="D-isomer specific 2-hydroxyacid dehydrogenase NAD-binding" evidence="5">
    <location>
        <begin position="125"/>
        <end position="307"/>
    </location>
</feature>
<dbReference type="Pfam" id="PF00389">
    <property type="entry name" value="2-Hacid_dh"/>
    <property type="match status" value="1"/>
</dbReference>
<dbReference type="InterPro" id="IPR036291">
    <property type="entry name" value="NAD(P)-bd_dom_sf"/>
</dbReference>
<dbReference type="InterPro" id="IPR006139">
    <property type="entry name" value="D-isomer_2_OHA_DH_cat_dom"/>
</dbReference>
<proteinExistence type="inferred from homology"/>
<accession>A0A381RLW3</accession>
<dbReference type="GO" id="GO:0051287">
    <property type="term" value="F:NAD binding"/>
    <property type="evidence" value="ECO:0007669"/>
    <property type="project" value="InterPro"/>
</dbReference>
<protein>
    <recommendedName>
        <fullName evidence="7">S-adenosyl-L-homocysteine hydrolase NAD binding domain-containing protein</fullName>
    </recommendedName>
</protein>
<name>A0A381RLW3_9ZZZZ</name>
<dbReference type="InterPro" id="IPR050857">
    <property type="entry name" value="D-2-hydroxyacid_DH"/>
</dbReference>
<keyword evidence="2" id="KW-0560">Oxidoreductase</keyword>
<dbReference type="PANTHER" id="PTHR42789:SF1">
    <property type="entry name" value="D-ISOMER SPECIFIC 2-HYDROXYACID DEHYDROGENASE FAMILY PROTEIN (AFU_ORTHOLOGUE AFUA_6G10090)"/>
    <property type="match status" value="1"/>
</dbReference>
<evidence type="ECO:0000259" key="5">
    <source>
        <dbReference type="Pfam" id="PF02826"/>
    </source>
</evidence>
<reference evidence="6" key="1">
    <citation type="submission" date="2018-05" db="EMBL/GenBank/DDBJ databases">
        <authorList>
            <person name="Lanie J.A."/>
            <person name="Ng W.-L."/>
            <person name="Kazmierczak K.M."/>
            <person name="Andrzejewski T.M."/>
            <person name="Davidsen T.M."/>
            <person name="Wayne K.J."/>
            <person name="Tettelin H."/>
            <person name="Glass J.I."/>
            <person name="Rusch D."/>
            <person name="Podicherti R."/>
            <person name="Tsui H.-C.T."/>
            <person name="Winkler M.E."/>
        </authorList>
    </citation>
    <scope>NUCLEOTIDE SEQUENCE</scope>
</reference>
<dbReference type="SUPFAM" id="SSF51735">
    <property type="entry name" value="NAD(P)-binding Rossmann-fold domains"/>
    <property type="match status" value="1"/>
</dbReference>
<dbReference type="CDD" id="cd12173">
    <property type="entry name" value="PGDH_4"/>
    <property type="match status" value="1"/>
</dbReference>
<gene>
    <name evidence="6" type="ORF">METZ01_LOCUS45068</name>
</gene>
<organism evidence="6">
    <name type="scientific">marine metagenome</name>
    <dbReference type="NCBI Taxonomy" id="408172"/>
    <lineage>
        <taxon>unclassified sequences</taxon>
        <taxon>metagenomes</taxon>
        <taxon>ecological metagenomes</taxon>
    </lineage>
</organism>
<evidence type="ECO:0000256" key="1">
    <source>
        <dbReference type="ARBA" id="ARBA00005854"/>
    </source>
</evidence>
<dbReference type="InterPro" id="IPR006140">
    <property type="entry name" value="D-isomer_DH_NAD-bd"/>
</dbReference>
<dbReference type="Gene3D" id="3.40.50.720">
    <property type="entry name" value="NAD(P)-binding Rossmann-like Domain"/>
    <property type="match status" value="2"/>
</dbReference>
<comment type="similarity">
    <text evidence="1">Belongs to the D-isomer specific 2-hydroxyacid dehydrogenase family.</text>
</comment>
<evidence type="ECO:0000256" key="3">
    <source>
        <dbReference type="ARBA" id="ARBA00023027"/>
    </source>
</evidence>
<dbReference type="AlphaFoldDB" id="A0A381RLW3"/>
<evidence type="ECO:0008006" key="7">
    <source>
        <dbReference type="Google" id="ProtNLM"/>
    </source>
</evidence>
<dbReference type="Pfam" id="PF02826">
    <property type="entry name" value="2-Hacid_dh_C"/>
    <property type="match status" value="1"/>
</dbReference>
<feature type="domain" description="D-isomer specific 2-hydroxyacid dehydrogenase catalytic" evidence="4">
    <location>
        <begin position="18"/>
        <end position="339"/>
    </location>
</feature>
<keyword evidence="3" id="KW-0520">NAD</keyword>
<sequence length="339" mass="35857">MWGTLIEVRQGQQAVGRVAVTDGMSAEAVEILEDAGHEVVLHHYTPEELLGGALSDFDAVVVRSATKMTCEVIHASRDESGGIGFIGRAGVGVDNIDIPTASECQIVVCNTPGASTSSVVELTIGHLIASVRHVAKADRTLRLGEWEKKSLRGSEIGGKRLGLIGYGRIARGVGEVARTMGMELHAFDPYIAKELSTASQCTLHDDVDELFRLCTHISIHCNLSPETHHLVNSERLSMMPGVGADGTACGNHIVNCARGGIVDEAAVLSALETGQLSSAALDVYEIEPAAGNPLLEHADFHGSPHIGAATLEAQARVGEEMVSLLIDYFNGDRPVSAIN</sequence>
<evidence type="ECO:0000259" key="4">
    <source>
        <dbReference type="Pfam" id="PF00389"/>
    </source>
</evidence>
<dbReference type="GO" id="GO:0016616">
    <property type="term" value="F:oxidoreductase activity, acting on the CH-OH group of donors, NAD or NADP as acceptor"/>
    <property type="evidence" value="ECO:0007669"/>
    <property type="project" value="InterPro"/>
</dbReference>
<dbReference type="EMBL" id="UINC01002041">
    <property type="protein sequence ID" value="SUZ92214.1"/>
    <property type="molecule type" value="Genomic_DNA"/>
</dbReference>